<evidence type="ECO:0000313" key="2">
    <source>
        <dbReference type="EMBL" id="KAF2164938.1"/>
    </source>
</evidence>
<evidence type="ECO:0008006" key="4">
    <source>
        <dbReference type="Google" id="ProtNLM"/>
    </source>
</evidence>
<reference evidence="2" key="1">
    <citation type="journal article" date="2020" name="Stud. Mycol.">
        <title>101 Dothideomycetes genomes: a test case for predicting lifestyles and emergence of pathogens.</title>
        <authorList>
            <person name="Haridas S."/>
            <person name="Albert R."/>
            <person name="Binder M."/>
            <person name="Bloem J."/>
            <person name="Labutti K."/>
            <person name="Salamov A."/>
            <person name="Andreopoulos B."/>
            <person name="Baker S."/>
            <person name="Barry K."/>
            <person name="Bills G."/>
            <person name="Bluhm B."/>
            <person name="Cannon C."/>
            <person name="Castanera R."/>
            <person name="Culley D."/>
            <person name="Daum C."/>
            <person name="Ezra D."/>
            <person name="Gonzalez J."/>
            <person name="Henrissat B."/>
            <person name="Kuo A."/>
            <person name="Liang C."/>
            <person name="Lipzen A."/>
            <person name="Lutzoni F."/>
            <person name="Magnuson J."/>
            <person name="Mondo S."/>
            <person name="Nolan M."/>
            <person name="Ohm R."/>
            <person name="Pangilinan J."/>
            <person name="Park H.-J."/>
            <person name="Ramirez L."/>
            <person name="Alfaro M."/>
            <person name="Sun H."/>
            <person name="Tritt A."/>
            <person name="Yoshinaga Y."/>
            <person name="Zwiers L.-H."/>
            <person name="Turgeon B."/>
            <person name="Goodwin S."/>
            <person name="Spatafora J."/>
            <person name="Crous P."/>
            <person name="Grigoriev I."/>
        </authorList>
    </citation>
    <scope>NUCLEOTIDE SEQUENCE</scope>
    <source>
        <strain evidence="2">ATCC 36951</strain>
    </source>
</reference>
<dbReference type="AlphaFoldDB" id="A0A6A6CFK2"/>
<dbReference type="Proteomes" id="UP000799537">
    <property type="component" value="Unassembled WGS sequence"/>
</dbReference>
<sequence length="253" mass="27623">MSPPSQLPPLGFIEVECFFTRPPGDPWNEQTWPFHLLRERATGSTADQLVTNGHYDQAFLDRFVAAGLRLAERGCVGIITSCGFLAMAQPQLAERLPIPIATSALIQVPSLLALLPPRKSIGILTFDGEKLGPTHLEQLGIPSSLHGRIHIAGARACGHLQRLVKEDAPYDRQSIQTELNEAALAMQKKDPGLGAIVLECTQMPPFAEGIQQVVGSNVAVYDVYSMAMWFYSGLAKRLPARWAEGAQDTKSRP</sequence>
<protein>
    <recommendedName>
        <fullName evidence="4">Aspartate/glutamate racemase family protein</fullName>
    </recommendedName>
</protein>
<dbReference type="Pfam" id="PF01177">
    <property type="entry name" value="Asp_Glu_race"/>
    <property type="match status" value="1"/>
</dbReference>
<dbReference type="InterPro" id="IPR053714">
    <property type="entry name" value="Iso_Racemase_Enz_sf"/>
</dbReference>
<keyword evidence="3" id="KW-1185">Reference proteome</keyword>
<evidence type="ECO:0000256" key="1">
    <source>
        <dbReference type="ARBA" id="ARBA00038414"/>
    </source>
</evidence>
<name>A0A6A6CFK2_ZASCE</name>
<comment type="similarity">
    <text evidence="1">Belongs to the HyuE racemase family.</text>
</comment>
<proteinExistence type="inferred from homology"/>
<dbReference type="Gene3D" id="3.40.50.12500">
    <property type="match status" value="1"/>
</dbReference>
<dbReference type="RefSeq" id="XP_033665827.1">
    <property type="nucleotide sequence ID" value="XM_033807416.1"/>
</dbReference>
<dbReference type="InterPro" id="IPR015942">
    <property type="entry name" value="Asp/Glu/hydantoin_racemase"/>
</dbReference>
<dbReference type="OrthoDB" id="412093at2759"/>
<dbReference type="GeneID" id="54560688"/>
<organism evidence="2 3">
    <name type="scientific">Zasmidium cellare ATCC 36951</name>
    <dbReference type="NCBI Taxonomy" id="1080233"/>
    <lineage>
        <taxon>Eukaryota</taxon>
        <taxon>Fungi</taxon>
        <taxon>Dikarya</taxon>
        <taxon>Ascomycota</taxon>
        <taxon>Pezizomycotina</taxon>
        <taxon>Dothideomycetes</taxon>
        <taxon>Dothideomycetidae</taxon>
        <taxon>Mycosphaerellales</taxon>
        <taxon>Mycosphaerellaceae</taxon>
        <taxon>Zasmidium</taxon>
    </lineage>
</organism>
<accession>A0A6A6CFK2</accession>
<dbReference type="GO" id="GO:0047661">
    <property type="term" value="F:amino-acid racemase activity"/>
    <property type="evidence" value="ECO:0007669"/>
    <property type="project" value="InterPro"/>
</dbReference>
<gene>
    <name evidence="2" type="ORF">M409DRAFT_24839</name>
</gene>
<evidence type="ECO:0000313" key="3">
    <source>
        <dbReference type="Proteomes" id="UP000799537"/>
    </source>
</evidence>
<dbReference type="EMBL" id="ML993602">
    <property type="protein sequence ID" value="KAF2164938.1"/>
    <property type="molecule type" value="Genomic_DNA"/>
</dbReference>